<sequence length="65" mass="6838">MAERKPPRPNLIKSIAGALIGVQSEKNREIDFSQQRPLPFILAGIAAIALFVGVLVAVSQLVAGG</sequence>
<evidence type="ECO:0008006" key="4">
    <source>
        <dbReference type="Google" id="ProtNLM"/>
    </source>
</evidence>
<dbReference type="EMBL" id="PYMB01000006">
    <property type="protein sequence ID" value="PSW11970.1"/>
    <property type="molecule type" value="Genomic_DNA"/>
</dbReference>
<keyword evidence="1" id="KW-0472">Membrane</keyword>
<dbReference type="Proteomes" id="UP000241346">
    <property type="component" value="Unassembled WGS sequence"/>
</dbReference>
<keyword evidence="1" id="KW-0812">Transmembrane</keyword>
<gene>
    <name evidence="2" type="ORF">C9J01_15315</name>
</gene>
<dbReference type="Pfam" id="PF11174">
    <property type="entry name" value="DUF2970"/>
    <property type="match status" value="1"/>
</dbReference>
<feature type="transmembrane region" description="Helical" evidence="1">
    <location>
        <begin position="38"/>
        <end position="63"/>
    </location>
</feature>
<evidence type="ECO:0000313" key="2">
    <source>
        <dbReference type="EMBL" id="PSW11970.1"/>
    </source>
</evidence>
<organism evidence="2 3">
    <name type="scientific">Photobacterium rosenbergii</name>
    <dbReference type="NCBI Taxonomy" id="294936"/>
    <lineage>
        <taxon>Bacteria</taxon>
        <taxon>Pseudomonadati</taxon>
        <taxon>Pseudomonadota</taxon>
        <taxon>Gammaproteobacteria</taxon>
        <taxon>Vibrionales</taxon>
        <taxon>Vibrionaceae</taxon>
        <taxon>Photobacterium</taxon>
    </lineage>
</organism>
<proteinExistence type="predicted"/>
<name>A0A2T3ND68_9GAMM</name>
<dbReference type="OrthoDB" id="5625885at2"/>
<keyword evidence="1" id="KW-1133">Transmembrane helix</keyword>
<evidence type="ECO:0000313" key="3">
    <source>
        <dbReference type="Proteomes" id="UP000241346"/>
    </source>
</evidence>
<protein>
    <recommendedName>
        <fullName evidence="4">DUF2970 domain-containing protein</fullName>
    </recommendedName>
</protein>
<dbReference type="AlphaFoldDB" id="A0A2T3ND68"/>
<accession>A0A2T3ND68</accession>
<dbReference type="InterPro" id="IPR021344">
    <property type="entry name" value="DUF2970"/>
</dbReference>
<reference evidence="2 3" key="1">
    <citation type="submission" date="2018-03" db="EMBL/GenBank/DDBJ databases">
        <title>Whole genome sequencing of Histamine producing bacteria.</title>
        <authorList>
            <person name="Butler K."/>
        </authorList>
    </citation>
    <scope>NUCLEOTIDE SEQUENCE [LARGE SCALE GENOMIC DNA]</scope>
    <source>
        <strain evidence="2 3">DSM 19138</strain>
    </source>
</reference>
<comment type="caution">
    <text evidence="2">The sequence shown here is derived from an EMBL/GenBank/DDBJ whole genome shotgun (WGS) entry which is preliminary data.</text>
</comment>
<evidence type="ECO:0000256" key="1">
    <source>
        <dbReference type="SAM" id="Phobius"/>
    </source>
</evidence>